<dbReference type="EMBL" id="CP104311">
    <property type="protein sequence ID" value="WWF02701.1"/>
    <property type="molecule type" value="Genomic_DNA"/>
</dbReference>
<protein>
    <submittedName>
        <fullName evidence="1">Uncharacterized protein</fullName>
    </submittedName>
</protein>
<sequence length="44" mass="5099">MPIAQVREVSRELLQRGIPVVECARFEGRDFIEHKEEMGRMAAL</sequence>
<evidence type="ECO:0000313" key="1">
    <source>
        <dbReference type="EMBL" id="WWF02701.1"/>
    </source>
</evidence>
<organism evidence="1 2">
    <name type="scientific">Methylococcus capsulatus</name>
    <dbReference type="NCBI Taxonomy" id="414"/>
    <lineage>
        <taxon>Bacteria</taxon>
        <taxon>Pseudomonadati</taxon>
        <taxon>Pseudomonadota</taxon>
        <taxon>Gammaproteobacteria</taxon>
        <taxon>Methylococcales</taxon>
        <taxon>Methylococcaceae</taxon>
        <taxon>Methylococcus</taxon>
    </lineage>
</organism>
<name>A0ABZ2F8U0_METCP</name>
<reference evidence="1 2" key="1">
    <citation type="submission" date="2022-09" db="EMBL/GenBank/DDBJ databases">
        <authorList>
            <person name="Giprobiosintez L."/>
        </authorList>
    </citation>
    <scope>NUCLEOTIDE SEQUENCE [LARGE SCALE GENOMIC DNA]</scope>
    <source>
        <strain evidence="2">VKPM-B-12549 (GBS-15)</strain>
    </source>
</reference>
<gene>
    <name evidence="1" type="ORF">N4J17_03555</name>
</gene>
<dbReference type="RefSeq" id="WP_255527241.1">
    <property type="nucleotide sequence ID" value="NZ_CP104311.1"/>
</dbReference>
<evidence type="ECO:0000313" key="2">
    <source>
        <dbReference type="Proteomes" id="UP001359308"/>
    </source>
</evidence>
<dbReference type="Proteomes" id="UP001359308">
    <property type="component" value="Chromosome"/>
</dbReference>
<accession>A0ABZ2F8U0</accession>
<keyword evidence="2" id="KW-1185">Reference proteome</keyword>
<proteinExistence type="predicted"/>